<dbReference type="Proteomes" id="UP000824469">
    <property type="component" value="Unassembled WGS sequence"/>
</dbReference>
<dbReference type="Pfam" id="PF13020">
    <property type="entry name" value="NOV_C"/>
    <property type="match status" value="1"/>
</dbReference>
<organism evidence="2 3">
    <name type="scientific">Taxus chinensis</name>
    <name type="common">Chinese yew</name>
    <name type="synonym">Taxus wallichiana var. chinensis</name>
    <dbReference type="NCBI Taxonomy" id="29808"/>
    <lineage>
        <taxon>Eukaryota</taxon>
        <taxon>Viridiplantae</taxon>
        <taxon>Streptophyta</taxon>
        <taxon>Embryophyta</taxon>
        <taxon>Tracheophyta</taxon>
        <taxon>Spermatophyta</taxon>
        <taxon>Pinopsida</taxon>
        <taxon>Pinidae</taxon>
        <taxon>Conifers II</taxon>
        <taxon>Cupressales</taxon>
        <taxon>Taxaceae</taxon>
        <taxon>Taxus</taxon>
    </lineage>
</organism>
<gene>
    <name evidence="2" type="ORF">KI387_042804</name>
</gene>
<dbReference type="GO" id="GO:0010305">
    <property type="term" value="P:leaf vascular tissue pattern formation"/>
    <property type="evidence" value="ECO:0007669"/>
    <property type="project" value="TreeGrafter"/>
</dbReference>
<proteinExistence type="predicted"/>
<dbReference type="PANTHER" id="PTHR32387">
    <property type="entry name" value="WU:FJ29H11"/>
    <property type="match status" value="1"/>
</dbReference>
<accession>A0AA38C1W5</accession>
<reference evidence="2 3" key="1">
    <citation type="journal article" date="2021" name="Nat. Plants">
        <title>The Taxus genome provides insights into paclitaxel biosynthesis.</title>
        <authorList>
            <person name="Xiong X."/>
            <person name="Gou J."/>
            <person name="Liao Q."/>
            <person name="Li Y."/>
            <person name="Zhou Q."/>
            <person name="Bi G."/>
            <person name="Li C."/>
            <person name="Du R."/>
            <person name="Wang X."/>
            <person name="Sun T."/>
            <person name="Guo L."/>
            <person name="Liang H."/>
            <person name="Lu P."/>
            <person name="Wu Y."/>
            <person name="Zhang Z."/>
            <person name="Ro D.K."/>
            <person name="Shang Y."/>
            <person name="Huang S."/>
            <person name="Yan J."/>
        </authorList>
    </citation>
    <scope>NUCLEOTIDE SEQUENCE [LARGE SCALE GENOMIC DNA]</scope>
    <source>
        <strain evidence="2">Ta-2019</strain>
    </source>
</reference>
<dbReference type="GO" id="GO:0009793">
    <property type="term" value="P:embryo development ending in seed dormancy"/>
    <property type="evidence" value="ECO:0007669"/>
    <property type="project" value="TreeGrafter"/>
</dbReference>
<protein>
    <recommendedName>
        <fullName evidence="1">Protein NO VEIN C-terminal domain-containing protein</fullName>
    </recommendedName>
</protein>
<evidence type="ECO:0000313" key="3">
    <source>
        <dbReference type="Proteomes" id="UP000824469"/>
    </source>
</evidence>
<feature type="non-terminal residue" evidence="2">
    <location>
        <position position="1"/>
    </location>
</feature>
<dbReference type="EMBL" id="JAHRHJ020003302">
    <property type="protein sequence ID" value="KAH9292007.1"/>
    <property type="molecule type" value="Genomic_DNA"/>
</dbReference>
<dbReference type="AlphaFoldDB" id="A0AA38C1W5"/>
<keyword evidence="3" id="KW-1185">Reference proteome</keyword>
<dbReference type="InterPro" id="IPR024975">
    <property type="entry name" value="NOV_C"/>
</dbReference>
<name>A0AA38C1W5_TAXCH</name>
<sequence length="597" mass="68237">AIEVLYKWGEDVEFERVDCKEISRWKDCLHDFKCSVLPTTQGKWVSLHKRVGLVCWCDDVELGNQFRNCDGMYFIHLHAGGKFDEIRGKDTVPNKVITLMCAMGIPSLSEVVVREAIYYGHQDSTQTLSLVNWIIPYAQRYLYKMHPDVYFALKDTTFNKQSNQLCVSVVEKLFYRQTLQGCHSVSNKMHACSCLIEGNTLYVSQEAEYSAMYLELSRLFFMGCVNLQLANFLHLITIMAQSGSTEEQTESFMKNKQEIPELPQEETRWFCEHRDQSDTHAILSSSSIPESNLSTEKSQKICVDASWPPTTWFGAPRSRVEVQPHGAISEVNQDAEGSYHNFGIERVPITIHGSDSDQIVDSLTDSTDSEVPHDLKNESDSDIKKIKSRNESTIASKDDGFPGSSLARLENTDVGIHSQKMSASDEMDAITSSIFSKRNKLCSGVPDDEQRQLTGRLGEHFVYKYLLEKYGPTSVNWVNEKYETGSPYDMIVSKENGKKEFIEVKATRSEKKDWFEMTNQEWEFARKNSSCFTIIRAFLTSSRSVKFVMLENPMKLCQQKFIKLVVLTPTTHHFVLPEVTFMPQGWDEVEASYIDKD</sequence>
<dbReference type="OMA" id="HECNSLL"/>
<evidence type="ECO:0000259" key="1">
    <source>
        <dbReference type="Pfam" id="PF13020"/>
    </source>
</evidence>
<comment type="caution">
    <text evidence="2">The sequence shown here is derived from an EMBL/GenBank/DDBJ whole genome shotgun (WGS) entry which is preliminary data.</text>
</comment>
<dbReference type="GO" id="GO:0048364">
    <property type="term" value="P:root development"/>
    <property type="evidence" value="ECO:0007669"/>
    <property type="project" value="TreeGrafter"/>
</dbReference>
<evidence type="ECO:0000313" key="2">
    <source>
        <dbReference type="EMBL" id="KAH9292007.1"/>
    </source>
</evidence>
<dbReference type="InterPro" id="IPR052957">
    <property type="entry name" value="Auxin_embryo_med"/>
</dbReference>
<dbReference type="PANTHER" id="PTHR32387:SF0">
    <property type="entry name" value="PROTEIN NO VEIN"/>
    <property type="match status" value="1"/>
</dbReference>
<feature type="domain" description="Protein NO VEIN C-terminal" evidence="1">
    <location>
        <begin position="458"/>
        <end position="543"/>
    </location>
</feature>
<feature type="non-terminal residue" evidence="2">
    <location>
        <position position="597"/>
    </location>
</feature>
<dbReference type="GO" id="GO:0005634">
    <property type="term" value="C:nucleus"/>
    <property type="evidence" value="ECO:0007669"/>
    <property type="project" value="TreeGrafter"/>
</dbReference>